<evidence type="ECO:0000256" key="4">
    <source>
        <dbReference type="ARBA" id="ARBA00022512"/>
    </source>
</evidence>
<dbReference type="EMBL" id="GL996528">
    <property type="protein sequence ID" value="EGV61320.1"/>
    <property type="molecule type" value="Genomic_DNA"/>
</dbReference>
<evidence type="ECO:0000256" key="7">
    <source>
        <dbReference type="ARBA" id="ARBA00023180"/>
    </source>
</evidence>
<evidence type="ECO:0000256" key="8">
    <source>
        <dbReference type="SAM" id="MobiDB-lite"/>
    </source>
</evidence>
<dbReference type="AlphaFoldDB" id="G3BDE2"/>
<dbReference type="InterPro" id="IPR036941">
    <property type="entry name" value="Rcpt_L-dom_sf"/>
</dbReference>
<protein>
    <recommendedName>
        <fullName evidence="10">Receptor L-domain domain-containing protein</fullName>
    </recommendedName>
</protein>
<keyword evidence="4" id="KW-0134">Cell wall</keyword>
<evidence type="ECO:0000256" key="5">
    <source>
        <dbReference type="ARBA" id="ARBA00022525"/>
    </source>
</evidence>
<evidence type="ECO:0000256" key="1">
    <source>
        <dbReference type="ARBA" id="ARBA00004191"/>
    </source>
</evidence>
<dbReference type="EMBL" id="GL996528">
    <property type="protein sequence ID" value="EGV61321.1"/>
    <property type="molecule type" value="Genomic_DNA"/>
</dbReference>
<dbReference type="Proteomes" id="UP000000707">
    <property type="component" value="Unassembled WGS sequence"/>
</dbReference>
<dbReference type="PANTHER" id="PTHR31018:SF3">
    <property type="entry name" value="RECEPTOR PROTEIN-TYROSINE KINASE"/>
    <property type="match status" value="1"/>
</dbReference>
<comment type="subcellular location">
    <subcellularLocation>
        <location evidence="2">Cell membrane</location>
        <topology evidence="2">Lipid-anchor</topology>
        <topology evidence="2">GPI-anchor</topology>
    </subcellularLocation>
    <subcellularLocation>
        <location evidence="1">Secreted</location>
        <location evidence="1">Cell wall</location>
    </subcellularLocation>
</comment>
<evidence type="ECO:0000256" key="6">
    <source>
        <dbReference type="ARBA" id="ARBA00022729"/>
    </source>
</evidence>
<evidence type="ECO:0000256" key="3">
    <source>
        <dbReference type="ARBA" id="ARBA00005798"/>
    </source>
</evidence>
<evidence type="ECO:0000256" key="2">
    <source>
        <dbReference type="ARBA" id="ARBA00004609"/>
    </source>
</evidence>
<evidence type="ECO:0000256" key="9">
    <source>
        <dbReference type="SAM" id="SignalP"/>
    </source>
</evidence>
<dbReference type="eggNOG" id="ENOG502QUZC">
    <property type="taxonomic scope" value="Eukaryota"/>
</dbReference>
<dbReference type="GO" id="GO:0031505">
    <property type="term" value="P:fungal-type cell wall organization"/>
    <property type="evidence" value="ECO:0007669"/>
    <property type="project" value="TreeGrafter"/>
</dbReference>
<keyword evidence="6 9" id="KW-0732">Signal</keyword>
<evidence type="ECO:0000259" key="10">
    <source>
        <dbReference type="Pfam" id="PF01030"/>
    </source>
</evidence>
<name>G3BDE2_CANTC</name>
<evidence type="ECO:0000313" key="11">
    <source>
        <dbReference type="EMBL" id="EGV61320.1"/>
    </source>
</evidence>
<dbReference type="InterPro" id="IPR051648">
    <property type="entry name" value="CWI-Assembly_Regulator"/>
</dbReference>
<dbReference type="InterPro" id="IPR000494">
    <property type="entry name" value="Rcpt_L-dom"/>
</dbReference>
<evidence type="ECO:0000313" key="12">
    <source>
        <dbReference type="Proteomes" id="UP000000707"/>
    </source>
</evidence>
<dbReference type="GeneID" id="18248536"/>
<proteinExistence type="inferred from homology"/>
<dbReference type="KEGG" id="cten:18248536"/>
<feature type="compositionally biased region" description="Low complexity" evidence="8">
    <location>
        <begin position="355"/>
        <end position="379"/>
    </location>
</feature>
<feature type="region of interest" description="Disordered" evidence="8">
    <location>
        <begin position="353"/>
        <end position="399"/>
    </location>
</feature>
<dbReference type="GO" id="GO:0009277">
    <property type="term" value="C:fungal-type cell wall"/>
    <property type="evidence" value="ECO:0007669"/>
    <property type="project" value="TreeGrafter"/>
</dbReference>
<comment type="similarity">
    <text evidence="3">Belongs to the SPS2 family.</text>
</comment>
<gene>
    <name evidence="11" type="ORF">CANTEDRAFT_117002</name>
</gene>
<dbReference type="Pfam" id="PF01030">
    <property type="entry name" value="Recep_L_domain"/>
    <property type="match status" value="1"/>
</dbReference>
<reference evidence="11 12" key="1">
    <citation type="journal article" date="2011" name="Proc. Natl. Acad. Sci. U.S.A.">
        <title>Comparative genomics of xylose-fermenting fungi for enhanced biofuel production.</title>
        <authorList>
            <person name="Wohlbach D.J."/>
            <person name="Kuo A."/>
            <person name="Sato T.K."/>
            <person name="Potts K.M."/>
            <person name="Salamov A.A."/>
            <person name="LaButti K.M."/>
            <person name="Sun H."/>
            <person name="Clum A."/>
            <person name="Pangilinan J.L."/>
            <person name="Lindquist E.A."/>
            <person name="Lucas S."/>
            <person name="Lapidus A."/>
            <person name="Jin M."/>
            <person name="Gunawan C."/>
            <person name="Balan V."/>
            <person name="Dale B.E."/>
            <person name="Jeffries T.W."/>
            <person name="Zinkel R."/>
            <person name="Barry K.W."/>
            <person name="Grigoriev I.V."/>
            <person name="Gasch A.P."/>
        </authorList>
    </citation>
    <scope>NUCLEOTIDE SEQUENCE [LARGE SCALE GENOMIC DNA]</scope>
    <source>
        <strain evidence="11">ATCC 10573</strain>
        <strain evidence="12">ATCC 10573 / BCRC 21748 / CBS 615 / JCM 9827 / NBRC 10315 / NRRL Y-1498 / VKM Y-70</strain>
    </source>
</reference>
<feature type="compositionally biased region" description="Low complexity" evidence="8">
    <location>
        <begin position="388"/>
        <end position="399"/>
    </location>
</feature>
<dbReference type="GO" id="GO:0005886">
    <property type="term" value="C:plasma membrane"/>
    <property type="evidence" value="ECO:0007669"/>
    <property type="project" value="UniProtKB-SubCell"/>
</dbReference>
<sequence>MLMNTLMPLAVVLAGVTAASSSNSCSFDDVTMTAAASVSQLASCPTLEGTLEITGNDLGSLSFNSVEEISGDIRIFNSSSITDVGFTQLSKISGSLEIDALTQLHVIDFSKLGEISDLSLISLPSLSTINLNTGVSKLNNLQISDTALSSLQGLITNVNTLGELDVNNNKNITSIDLGNLQTVKENLILSFNGDSCEINLDSLIWSSNLTIQDAGSISASELSAVNGSLIFGYNKFEKFELPVNKIGGALQIFANDDMTEFSLDNLTAVGGELRIFNNTELDNMAFQSLETVKGAVNINGSFSNFTMPELEEVDGDFTVQSDNDDFSCKSFKKLKSDNKIEGHNFKCIAPAKNTSKSGSASSGSLETETFEGSSSSGSSESDDDDDNSTSSSSKDSSASTLIGSGLVAIILTTVFSALI</sequence>
<dbReference type="PANTHER" id="PTHR31018">
    <property type="entry name" value="SPORULATION-SPECIFIC PROTEIN-RELATED"/>
    <property type="match status" value="1"/>
</dbReference>
<organism evidence="12">
    <name type="scientific">Candida tenuis (strain ATCC 10573 / BCRC 21748 / CBS 615 / JCM 9827 / NBRC 10315 / NRRL Y-1498 / VKM Y-70)</name>
    <name type="common">Yeast</name>
    <name type="synonym">Yamadazyma tenuis</name>
    <dbReference type="NCBI Taxonomy" id="590646"/>
    <lineage>
        <taxon>Eukaryota</taxon>
        <taxon>Fungi</taxon>
        <taxon>Dikarya</taxon>
        <taxon>Ascomycota</taxon>
        <taxon>Saccharomycotina</taxon>
        <taxon>Pichiomycetes</taxon>
        <taxon>Debaryomycetaceae</taxon>
        <taxon>Yamadazyma</taxon>
    </lineage>
</organism>
<keyword evidence="5" id="KW-0964">Secreted</keyword>
<feature type="chain" id="PRO_5010833550" description="Receptor L-domain domain-containing protein" evidence="9">
    <location>
        <begin position="22"/>
        <end position="419"/>
    </location>
</feature>
<dbReference type="OrthoDB" id="536881at2759"/>
<feature type="signal peptide" evidence="9">
    <location>
        <begin position="1"/>
        <end position="21"/>
    </location>
</feature>
<accession>G3BDE2</accession>
<dbReference type="SUPFAM" id="SSF52058">
    <property type="entry name" value="L domain-like"/>
    <property type="match status" value="2"/>
</dbReference>
<feature type="domain" description="Receptor L-domain" evidence="10">
    <location>
        <begin position="44"/>
        <end position="143"/>
    </location>
</feature>
<dbReference type="STRING" id="590646.G3BDE2"/>
<dbReference type="Gene3D" id="3.80.20.20">
    <property type="entry name" value="Receptor L-domain"/>
    <property type="match status" value="2"/>
</dbReference>
<dbReference type="HOGENOM" id="CLU_035846_0_0_1"/>
<dbReference type="GO" id="GO:0009986">
    <property type="term" value="C:cell surface"/>
    <property type="evidence" value="ECO:0007669"/>
    <property type="project" value="TreeGrafter"/>
</dbReference>
<keyword evidence="12" id="KW-1185">Reference proteome</keyword>
<keyword evidence="7" id="KW-0325">Glycoprotein</keyword>